<evidence type="ECO:0000256" key="9">
    <source>
        <dbReference type="SAM" id="MobiDB-lite"/>
    </source>
</evidence>
<protein>
    <submittedName>
        <fullName evidence="10">Aspartate 1-decarboxylase</fullName>
        <ecNumber evidence="10">4.1.1.11</ecNumber>
    </submittedName>
</protein>
<dbReference type="EC" id="4.1.1.11" evidence="10"/>
<keyword evidence="2" id="KW-0566">Pantothenate biosynthesis</keyword>
<keyword evidence="5" id="KW-0865">Zymogen</keyword>
<dbReference type="GO" id="GO:0015940">
    <property type="term" value="P:pantothenate biosynthetic process"/>
    <property type="evidence" value="ECO:0007669"/>
    <property type="project" value="UniProtKB-KW"/>
</dbReference>
<feature type="region of interest" description="Disordered" evidence="9">
    <location>
        <begin position="136"/>
        <end position="163"/>
    </location>
</feature>
<evidence type="ECO:0000313" key="10">
    <source>
        <dbReference type="EMBL" id="OIR06243.1"/>
    </source>
</evidence>
<evidence type="ECO:0000256" key="4">
    <source>
        <dbReference type="ARBA" id="ARBA00022813"/>
    </source>
</evidence>
<dbReference type="GO" id="GO:0006523">
    <property type="term" value="P:alanine biosynthetic process"/>
    <property type="evidence" value="ECO:0007669"/>
    <property type="project" value="InterPro"/>
</dbReference>
<evidence type="ECO:0000256" key="6">
    <source>
        <dbReference type="ARBA" id="ARBA00023239"/>
    </source>
</evidence>
<sequence>MTQEATRDYMYGKIHRCTVTQADLHYVGSITVDPLLLRAAGILPHTRVDVVNITNGRRLSTYVIEGPEASGVICLNGAAAHYFSKGDLAIIMAYEQVPLSQIPGRLSRAVHVDEANRIVAIDEYITPGLDALGQPGNNRFAQAYPTRRHGAGDRAEQDNEGFA</sequence>
<keyword evidence="8" id="KW-0670">Pyruvate</keyword>
<accession>A0A1J5SE93</accession>
<dbReference type="SUPFAM" id="SSF50692">
    <property type="entry name" value="ADC-like"/>
    <property type="match status" value="1"/>
</dbReference>
<keyword evidence="1" id="KW-0963">Cytoplasm</keyword>
<name>A0A1J5SE93_9ZZZZ</name>
<evidence type="ECO:0000256" key="2">
    <source>
        <dbReference type="ARBA" id="ARBA00022655"/>
    </source>
</evidence>
<reference evidence="10" key="1">
    <citation type="submission" date="2016-10" db="EMBL/GenBank/DDBJ databases">
        <title>Sequence of Gallionella enrichment culture.</title>
        <authorList>
            <person name="Poehlein A."/>
            <person name="Muehling M."/>
            <person name="Daniel R."/>
        </authorList>
    </citation>
    <scope>NUCLEOTIDE SEQUENCE</scope>
</reference>
<dbReference type="PANTHER" id="PTHR21012">
    <property type="entry name" value="ASPARTATE 1-DECARBOXYLASE"/>
    <property type="match status" value="1"/>
</dbReference>
<dbReference type="NCBIfam" id="TIGR00223">
    <property type="entry name" value="panD"/>
    <property type="match status" value="1"/>
</dbReference>
<dbReference type="GO" id="GO:0004068">
    <property type="term" value="F:aspartate 1-decarboxylase activity"/>
    <property type="evidence" value="ECO:0007669"/>
    <property type="project" value="UniProtKB-EC"/>
</dbReference>
<gene>
    <name evidence="10" type="primary">panD_4</name>
    <name evidence="10" type="ORF">GALL_117160</name>
</gene>
<evidence type="ECO:0000256" key="5">
    <source>
        <dbReference type="ARBA" id="ARBA00023145"/>
    </source>
</evidence>
<dbReference type="HAMAP" id="MF_00446">
    <property type="entry name" value="PanD"/>
    <property type="match status" value="1"/>
</dbReference>
<keyword evidence="4" id="KW-0068">Autocatalytic cleavage</keyword>
<evidence type="ECO:0000256" key="1">
    <source>
        <dbReference type="ARBA" id="ARBA00022490"/>
    </source>
</evidence>
<proteinExistence type="inferred from homology"/>
<keyword evidence="3" id="KW-0210">Decarboxylase</keyword>
<comment type="caution">
    <text evidence="10">The sequence shown here is derived from an EMBL/GenBank/DDBJ whole genome shotgun (WGS) entry which is preliminary data.</text>
</comment>
<keyword evidence="6 10" id="KW-0456">Lyase</keyword>
<dbReference type="EMBL" id="MLJW01000045">
    <property type="protein sequence ID" value="OIR06243.1"/>
    <property type="molecule type" value="Genomic_DNA"/>
</dbReference>
<dbReference type="Gene3D" id="2.40.40.20">
    <property type="match status" value="1"/>
</dbReference>
<evidence type="ECO:0000256" key="3">
    <source>
        <dbReference type="ARBA" id="ARBA00022793"/>
    </source>
</evidence>
<dbReference type="GO" id="GO:0005829">
    <property type="term" value="C:cytosol"/>
    <property type="evidence" value="ECO:0007669"/>
    <property type="project" value="TreeGrafter"/>
</dbReference>
<dbReference type="Pfam" id="PF02261">
    <property type="entry name" value="Asp_decarbox"/>
    <property type="match status" value="1"/>
</dbReference>
<evidence type="ECO:0000256" key="7">
    <source>
        <dbReference type="ARBA" id="ARBA00023270"/>
    </source>
</evidence>
<evidence type="ECO:0000256" key="8">
    <source>
        <dbReference type="ARBA" id="ARBA00023317"/>
    </source>
</evidence>
<dbReference type="InterPro" id="IPR003190">
    <property type="entry name" value="Asp_decarbox"/>
</dbReference>
<dbReference type="PANTHER" id="PTHR21012:SF0">
    <property type="entry name" value="ASPARTATE 1-DECARBOXYLASE"/>
    <property type="match status" value="1"/>
</dbReference>
<dbReference type="InterPro" id="IPR009010">
    <property type="entry name" value="Asp_de-COase-like_dom_sf"/>
</dbReference>
<organism evidence="10">
    <name type="scientific">mine drainage metagenome</name>
    <dbReference type="NCBI Taxonomy" id="410659"/>
    <lineage>
        <taxon>unclassified sequences</taxon>
        <taxon>metagenomes</taxon>
        <taxon>ecological metagenomes</taxon>
    </lineage>
</organism>
<dbReference type="AlphaFoldDB" id="A0A1J5SE93"/>
<keyword evidence="7" id="KW-0704">Schiff base</keyword>
<dbReference type="CDD" id="cd06919">
    <property type="entry name" value="Asp_decarbox"/>
    <property type="match status" value="1"/>
</dbReference>